<reference evidence="1 2" key="1">
    <citation type="submission" date="2019-08" db="EMBL/GenBank/DDBJ databases">
        <title>Seonamhaeicola sediminis sp. nov., isolated from marine sediment.</title>
        <authorList>
            <person name="Cao W.R."/>
        </authorList>
    </citation>
    <scope>NUCLEOTIDE SEQUENCE [LARGE SCALE GENOMIC DNA]</scope>
    <source>
        <strain evidence="1 2">1505</strain>
    </source>
</reference>
<protein>
    <recommendedName>
        <fullName evidence="3">Rhamnosyl transferase</fullName>
    </recommendedName>
</protein>
<keyword evidence="2" id="KW-1185">Reference proteome</keyword>
<evidence type="ECO:0008006" key="3">
    <source>
        <dbReference type="Google" id="ProtNLM"/>
    </source>
</evidence>
<gene>
    <name evidence="1" type="ORF">FUA22_02895</name>
</gene>
<accession>A0A5C7GKQ6</accession>
<dbReference type="InterPro" id="IPR021466">
    <property type="entry name" value="Put_rhamnosyl_transferase"/>
</dbReference>
<dbReference type="Pfam" id="PF11316">
    <property type="entry name" value="Rhamno_transf"/>
    <property type="match status" value="1"/>
</dbReference>
<sequence length="271" mass="32392">MSKPFNHFVITRFNLRQSIWGSDKKGVELNNNIWLKNRYDIFEKYCFPSMRNQTNLDFKWLVFFDETTPQLFREKNINLNKVFSQFTPIYVKDFEAFHVELPEIIETNLEANFKYVITTRLDNDDCFHKDAISVIQEHFTNKKRSIIDLSNGLTLQVSGEYKLALRKNVVSGPFISLCENLILNEPILTVYNREHTSWVGVVDYIPVKNGFYWLQIIHDRNVSNALGNQLTYKKAYLDGFDFLENITFSFRYYIFILYKKLKKRMYQFRNN</sequence>
<dbReference type="OrthoDB" id="9771846at2"/>
<organism evidence="1 2">
    <name type="scientific">Seonamhaeicola maritimus</name>
    <dbReference type="NCBI Taxonomy" id="2591822"/>
    <lineage>
        <taxon>Bacteria</taxon>
        <taxon>Pseudomonadati</taxon>
        <taxon>Bacteroidota</taxon>
        <taxon>Flavobacteriia</taxon>
        <taxon>Flavobacteriales</taxon>
        <taxon>Flavobacteriaceae</taxon>
    </lineage>
</organism>
<name>A0A5C7GKQ6_9FLAO</name>
<dbReference type="EMBL" id="VRKQ01000008">
    <property type="protein sequence ID" value="TXG38852.1"/>
    <property type="molecule type" value="Genomic_DNA"/>
</dbReference>
<dbReference type="RefSeq" id="WP_147766333.1">
    <property type="nucleotide sequence ID" value="NZ_VRKQ01000008.1"/>
</dbReference>
<dbReference type="Proteomes" id="UP000321080">
    <property type="component" value="Unassembled WGS sequence"/>
</dbReference>
<proteinExistence type="predicted"/>
<dbReference type="AlphaFoldDB" id="A0A5C7GKQ6"/>
<comment type="caution">
    <text evidence="1">The sequence shown here is derived from an EMBL/GenBank/DDBJ whole genome shotgun (WGS) entry which is preliminary data.</text>
</comment>
<evidence type="ECO:0000313" key="1">
    <source>
        <dbReference type="EMBL" id="TXG38852.1"/>
    </source>
</evidence>
<evidence type="ECO:0000313" key="2">
    <source>
        <dbReference type="Proteomes" id="UP000321080"/>
    </source>
</evidence>